<dbReference type="Proteomes" id="UP000002499">
    <property type="component" value="Unassembled WGS sequence"/>
</dbReference>
<evidence type="ECO:0000313" key="2">
    <source>
        <dbReference type="Proteomes" id="UP000002499"/>
    </source>
</evidence>
<dbReference type="KEGG" id="maw:19253285"/>
<reference evidence="1 2" key="1">
    <citation type="journal article" date="2011" name="PLoS Genet.">
        <title>Genome sequencing and comparative transcriptomics of the model entomopathogenic fungi Metarhizium anisopliae and M. acridum.</title>
        <authorList>
            <person name="Gao Q."/>
            <person name="Jin K."/>
            <person name="Ying S.H."/>
            <person name="Zhang Y."/>
            <person name="Xiao G."/>
            <person name="Shang Y."/>
            <person name="Duan Z."/>
            <person name="Hu X."/>
            <person name="Xie X.Q."/>
            <person name="Zhou G."/>
            <person name="Peng G."/>
            <person name="Luo Z."/>
            <person name="Huang W."/>
            <person name="Wang B."/>
            <person name="Fang W."/>
            <person name="Wang S."/>
            <person name="Zhong Y."/>
            <person name="Ma L.J."/>
            <person name="St Leger R.J."/>
            <person name="Zhao G.P."/>
            <person name="Pei Y."/>
            <person name="Feng M.G."/>
            <person name="Xia Y."/>
            <person name="Wang C."/>
        </authorList>
    </citation>
    <scope>NUCLEOTIDE SEQUENCE [LARGE SCALE GENOMIC DNA]</scope>
    <source>
        <strain evidence="1 2">CQMa 102</strain>
    </source>
</reference>
<dbReference type="HOGENOM" id="CLU_1384444_0_0_1"/>
<dbReference type="InterPro" id="IPR029058">
    <property type="entry name" value="AB_hydrolase_fold"/>
</dbReference>
<dbReference type="GeneID" id="19253285"/>
<dbReference type="InParanoid" id="E9EGH6"/>
<dbReference type="EMBL" id="GL698595">
    <property type="protein sequence ID" value="EFY84990.1"/>
    <property type="molecule type" value="Genomic_DNA"/>
</dbReference>
<sequence>MGYSGTASVARDMVKVSDKIAQLRCRQRGPEPDEGSNGDVARVQYLGFLYGTVVGHCFASLFPERVGRLIRDGVADPTDDASGPGGTTALADTDKVRDAFFSGCHHAGSSRCALRRTSHKSGEQIESRFNKWLQQLDDTHLTPIGPSGDVRIITGDDVRAYMFSALYAPLATFQTMVSDFDSAMTSNTTGLFENTTA</sequence>
<dbReference type="eggNOG" id="ENOG502RY03">
    <property type="taxonomic scope" value="Eukaryota"/>
</dbReference>
<organism evidence="2">
    <name type="scientific">Metarhizium acridum (strain CQMa 102)</name>
    <dbReference type="NCBI Taxonomy" id="655827"/>
    <lineage>
        <taxon>Eukaryota</taxon>
        <taxon>Fungi</taxon>
        <taxon>Dikarya</taxon>
        <taxon>Ascomycota</taxon>
        <taxon>Pezizomycotina</taxon>
        <taxon>Sordariomycetes</taxon>
        <taxon>Hypocreomycetidae</taxon>
        <taxon>Hypocreales</taxon>
        <taxon>Clavicipitaceae</taxon>
        <taxon>Metarhizium</taxon>
    </lineage>
</organism>
<accession>E9EGH6</accession>
<dbReference type="STRING" id="655827.E9EGH6"/>
<proteinExistence type="predicted"/>
<protein>
    <submittedName>
        <fullName evidence="1">Proteinase, putative</fullName>
    </submittedName>
</protein>
<evidence type="ECO:0000313" key="1">
    <source>
        <dbReference type="EMBL" id="EFY84990.1"/>
    </source>
</evidence>
<dbReference type="AlphaFoldDB" id="E9EGH6"/>
<dbReference type="OrthoDB" id="425534at2759"/>
<gene>
    <name evidence="1" type="ORF">MAC_08974</name>
</gene>
<keyword evidence="2" id="KW-1185">Reference proteome</keyword>
<name>E9EGH6_METAQ</name>
<dbReference type="Gene3D" id="3.40.50.1820">
    <property type="entry name" value="alpha/beta hydrolase"/>
    <property type="match status" value="1"/>
</dbReference>